<protein>
    <submittedName>
        <fullName evidence="2">Uncharacterized protein</fullName>
    </submittedName>
</protein>
<evidence type="ECO:0000256" key="1">
    <source>
        <dbReference type="SAM" id="MobiDB-lite"/>
    </source>
</evidence>
<gene>
    <name evidence="2" type="ORF">JOD64_000719</name>
</gene>
<accession>A0ABS2LMS5</accession>
<feature type="region of interest" description="Disordered" evidence="1">
    <location>
        <begin position="6051"/>
        <end position="6071"/>
    </location>
</feature>
<sequence>MPNSDLFMLLCNEGRFVPIPAGVFLHGGPMSEPVDLVALSSAMVVPRSPGGARTLVVTESALRRPDVVATLRQTLGRLPSSARDRLVLRTVLDGGRVSDDRADPGEWLRAAELLGLPRIGAVDTSVASSARVVTVDAEGRETGERPAPVWGLPRGLAAARETLRAAVGLASGDEGPSWDRLLTLLSRASEIRDGLLVRSWVPGDPSWGAVYPLAAGVALLGLPVGLDVAALTGGVLPVSAAQVMRMWGGPGAGERVDAGALVAALLKVPGSAALVVGSGGGSARWLVSHDGELRVVDARVDGEGAVRTVDRRPEAGQVAELLSRDETVLVVDPANRRTTVAALGADTPQPTVTPAASPVSTASPGPMPASNLVAASVPTVLESAETGVVRLASAVNKLSPWDGASDCADRVASVLLGLGLRRDVGSVAGEEGVPGRHVVEGLLGGRFGPGSGVGRLAGLGVGAMTAVWVEPSPVVRPKDGSSLRDPRPHMVLVRRVSVQRFVLVETQASAPALGEDDRRFVEFDLAALGFGEGLPQSLRGTARLVVDADGALRQVVVSSGAVVSGATGSGYPARLVQALVDPSPWPGEPGLVAEEIQALVRFGPGSAQVGSIPQIKTIAKLESLGIDIEVDQYLMPRGRSGRWYLSDRLVHWSDLPIADRQYRNIVRVVGAPGVVHEEEEREVRYTAEQHHGFNKAMIQWLMWAGRRNLSLNEAMYPGAHGQANEIRNWAELPEGSVVAANRVRRRRGGGDADRAAVLAVRDALLVGEGVWVDPEVRGLKFHFPADEFDGVTHYWPTVEVELAGIVHLLQASQSGAQGAGTTLAAMASVLDRVIHFSGEVADLFARSLTEWPLSKGNLQALLESEELLALRGAFTAVLTHVLARVAPLFETPEHGLFGLARQDLTMLVAKIPDETRALLQQFAGLLVSLIAEFDFFAGLERKPDPGWIDSPSTLNGDLTVREVLMAVFTGSREVRQDALFETAKTLPVQFPLEGTGWRWAFTLQHRLSDTGPLPAMGYSMTLDRTDEQLAATVSIARAAHDVARGAREWTQRWGGLRTAARIFSAAGGNPVPLDDGLFQGHDGRMWKRRELNGVFFGWYPPEDAPAPSPGAVTRSVDDLMHAAVSMLERVLPARVSPLAGPYGVAHDPEASEGILRLEMALDGSASPLEVEFPIISIQPNSWWETSGSDPLPALAARVSVHPDGPRLQVRQDAVPGIFEAEVVGAVAGYVAEQAGVDEPRRSVERVYWQNKALVSLLADAEPHDRSVLGGMRDRLLRLTDVLLTQWWPVGGNGDERTRELLEEVRLPAVVPVERGRPEAEASPLVEPDAMDLDADGELPQVDVVSGEVLLPRLAPRPPRPVVSGPSNSGQPSPDAGWLAGELETIVHFQFHEDQARLGPEWLGKVIAEVPLLNLVIVLGKRQVVVGRSGTWYSRSDQAARQGDLPLGHPEQWFVVKVVSAPAPWAGQVNWGPDSRVEWRHRVSKAMVRWLEAAATDGLTFTQAMHPRVHQKLTRLRMWVASESEIDRSAAQVVHAALITDMNVPKVLWQRGGSARLAFPVNVYPVNMSYRPMVDVEFAGIVPLLRGFWREVQGARPALDALGSVQDRVIQFSDMAAGAFVRSLSVRPLTESDVRVLSESQEVLAMRGVLAVVLTHVLAKVVTLPDDIEVAERPLFALTPQSLGSLVEGLLDGVGGPMRETAGGLVGLIAGFDFFAGLERKPVQGWIDARLTSLGGGLTAREVLMAVFTGSSEVTQGALFGEAMLPRWQMPVGGQQRVEFQRLHLHPGGLTTLEGTDGQLASTVRIAREADEVARKAKEWSTLWGGVRVAAQIFSAAHGDPIPFENDLYLGADGRLWKRNEREGLVSWLAPEDVAGPRESVGWRPVADLMKDAASLLEQVKLVLFGLVHDGDGAEGALKVWLMGEDPAGTGEPHISFTPIPYSSWWAAADSRDPLPASAARVLALAEGPRLQLREGAVAGVFEAEVVGAVAGWLAERAGLDEPRRLVERVYWQNRALVSLLTDPARAQLAEQPELELARGRLVRLAEVLLTQWWPVGGGGDERLRDRLTEVVDPQPINNPWVWMVSVPEVAPPSVEGVQAAVTLFRARYRQWMAEVVEPRAAATGDGLASEAGEALASVASRLEELRRSLGGLTPESRQSVWDRFVQVVRTYDALRSRLAEGGNPGAVPPAVGELLGSSQGAASGRDTLNDPTAAEPGRDIEPDGPRSVDAGGADLRLGPAVTAAREDVVLAQPAVTRGSVAGTRSSSGKAAPRVREVTAGSARNGVVRYQLSATAERWDVLVRIHLVAGAGVTEEQVRQVRGDTVAGVEAAFHASELRLPVGGQDAVGGADPVLRVGVEFVDSAERAHAAVEVVAPDRDDVLMSRSRWLPGRSPADYAGQLGSYLGLKPSAASAATPADLAGFVAAARPFLGDLAAWVAAAVADINHVRQLASAQPAQTGPAVLHRRRPVGMRQFARLESVVEGRPEAVRFTHGGRSFDVRVEANAAYSTPALTLGQDSARDAVPGRIPEAVLRVSPGLPSDELAGWLLWAGTRVAVERGSRGARLRKLVRYTPFRDGFGSGEGAAKRFSFGPGDLGRLAGLTYRLRWLEMLSAGPDPADEAAVADDAVVGLEADVVRDLAGLGVLRDQHEGGILRAEALGRWLRTSGLSRSSVELVRDLVLASRADPDPAKVVEAVANAAKVLSLSSPDLRGAAVVKDGDLDVLRLRRESVLGRPAGDEDIFELRIEVVPGEGWSRFRSVNMREGSAQDGRPVLEVRQDAGDAVLRLGVAGTLAGHLAATAHSLAGEDVPFARQLLAEHEALLDLRDGSLNWLARQLRKVERGTREQTGHVTFQVEMFDHLLGVVRDQIRDLIEDPDLRVPGDVLGELRRAYTRVMSKLEPPRPVSDRHGKAINIARRVGAAPLIILTTALAGAQAGRKPEHIEAGLVGQLVAPIAQGLSDAAYASMIADKTPEEILPAPDKKLDDSEFKPSPFGSPLPNVVKRTPPAVAQALASLFALLGMGEPSASAAAAVGMTVLATFGAAEFEYVANKREAAREERYDHERERTYDNLRNDYVESAYYRIRELLARMEATAQISGERRVDDAVRAELEHIRLTTADMMWEMYREVENVVKRLAERSRTPFRRSALAETYDLVARGVMDGKPSRSINAVSDGAQGAVMMIPAWTLGMLAATLVDLLTMNLATAAASSAAYGVGASALRSHEFQDLVAVASWDTLDRLRYIGQATTYLLAEGKDPRVTRPVAIDELADPSQYHLLNWLGLSRLTKALAQRQANDAADRPHALSGLQQILYKHLPSIATHMVTAGALSAAIPLAGPVLGVVIGVGAAARFASGLAETWMRLTSPIFLQTARIETALAEIGGLPKTRFELAEESFKLLVEAKEMHAKVRPVPIPADQGFVRGIRHMPRKAARRVARVGRSARRTLVHDVELVRWRMQPALGRFQAPEGPVRLSAADRAAVDRLYVWVKRLDHAVDPVRNARADLTVERVGARLVLLLDELGLRTQQDPAGHRWTAVVDDLASRHGYDRINGEIVRLFEESNLPAEQYPAHRRRKMVIEELLGQYGPARVRGGIVLAELRDTPRHDADNQFSRALRDAYDGDPLTAHLLDAVDGLQLPGHLVAVRSGGEVEVYLPGSARSPWHRQWFTLRVTTATATAGPDAPARFEMVPDDLLHGVTHTNTTRPHQLVVDPEQVTDPQRLAEILSWAIRTWAEQRGADTHRTRPLLNGHRETLFTLAASGIEDPVDPSDLVSVVDGISERVRRWSEGGVLTDEQFCVIALAAAREMLFPGGLSSGEVRDDRDVADVLWGGWGRPETWPLVRDVEAVHRLVEQRPGSVGFVARAWPGRIGHGYVVMHHAGKARWIDPQHSGVGGVWLLPSDTWPGGELRDLGERGGAREFDLRVLIFDVGNRAPIPIPDSALTAPPSRVVDALVDRKLYYQGTGNKDEQRDFVISLDTPEETFSLAREIILAQSPDGLFQIKTEKVNFFDGPDTSFYRSRWHAQVRGGSGNAMSAYVVERVSAVARSHLHEVNRPEPGDIYRAYKEMSDRTALLGESDNPRLRELFDGLGLKFSAIGETARLARGPVGSPVKSRFDWSIGVVDVGLRQFLGHLSQKVWRDSSAGFPTKASLESSLRAADDIARTYLEWVRTTEAPAEPDPAAGASMIAGHVAWLMHHAFAPAYAKAWGYPRGAQKQHLAFVARQQFGGMLRDLPPSVRAFLKANADAIWDSFKQWASDAITESRRRPGEQFRIDDDTAVTRFTGEGTQVIRTFFMSGLRDDVPPVDHRWFFGAITFVGGPDIARGALLRGHVVGEARGVGAENMSEEAGWAFHQELIRLSADAYERALVVSPQQQYADGQTWWQGSRRSPGVVESLEGDLGLSPVTVDELNRGGLAAGRSVVVVAADPQTGPGRLGDSTEVRRDIGESVVDRLDGLLRVRPELARQALFVVVGFHPGVHELRRRYRLSMVYPLGVAEAQPSDGQVETLEAPLVVSDAGHGPLVAGLGWRLVTFDNEVDDSLGPVLDRHLLAEVSRRVDRVAERALSQDLGAAQGPDLVFTAGYTAPDGTQHRWRPEVGREPMPGRPASVLAGAHYSVVAVRLLWEAHDGYRRAMGAKHLTTRLVLGNVERAVGSEQVADGQVWMLPSLQVAPPSVEGVQTAVTLFLVRYRQWLSEGVDPDLNMDQPAVRDAIHQLFTILHQLDKLRRALAPQENPTLHTGQRVWDQFVRVVRDYDGLRSRLMLSETQGVVVDHVDPDVGETTHVSFVDGGGGVPPSVDELMRSVPTAPTGTAGERTPLSLAPGAIPHGASTIGITQVGFQPSIFDKVSPLVPGNVRWRVLGEHEALPASLEDFLGSDNLPRYLSRALSPDGLVLQADGSDHQLRVRAWRAAAFLLDVTTEDNEAAEYAVDVRVGVMTHSGQRTDAVMRERVRFPTRHLWVAPVPAAGSAAESLAGLPRLRLIEFPPEARRDGTVTLIELDEVAIARLRDLIERELSGRGAPAELRAQVRDLLSVPSLLERDTESERPSAASAAEGPAAGPRGDVRIDQEFYDAHVFGFTQTAEGRRARIRAGLVVHLRIGTGPDDEPMKFAFRLTRAAELLAHPTVLSGLPGLLSPERASYVWGGRHGDRFWLSANGVPAEEFDRVLAAIGPDFDPRRLERLAATVGVEDREGRRQLIMLATVLRRVPDDLPAYARQMRIAPTPLFAVVSELGVDPEQLLPLSLSGALKQVIGTSTAARPQAGTWSGRLVSTLRGSGVWTSSDLVLMLRLVRRLGQRTAANPLFGELRTQGVSFELLDALPDSYVRRALKGGGLRKKLLADERKNEGAIARHLGLAGPSAVQTVATGLGVQPWELAVALGDRVIELATRRSVSQIVADLQEQLVEEGLTGPDQQRRFVTLSARIGFPASELARLLLPSDYGEWLLYELLGDVPRNEVATVIRALGREHEPSYSEAEIEGAARRLNVSTSAMRDAVRSPLVNLDELMALVTEAGLTREPARDLVGLADATGRVPTGLSWSAYRLGLQSPGELVQAALGLRIDPHFLSPLRGALGRDAATPADRPDRDELVRRTVDGYRMWIHGKGFRETGSNLPGVRWALWLASRGGPGIGPEGLPPAAFRSTRNEINRRIRQWVETDLASVPVDTESAGRSIEEAADRLAERRKDVSYPAPLFIMVEFFRKLPVGTAQLWAAEGDLRVLIEDLETLAHAQDVQNDVTDLADRVDQYVQEFLSVSEATQTAIRNALRVIGRLPHVDVGNGVDALKFAISELSDIKAMIRARSVSPAERMTNAAEFAGRLRAMQEVGRSAVISAAQAAVATVLRPLDVDDVDGIEPLVRSDEARARIRRLATEVGALVEWFHRVSKINGRTAGDLGAVEAGRAALGRTPPWAHPSEESSDPSGLAAAVRRLNVNQVTTRLNATPPVPVPLAWFDGSGSLLERVAQVREVLAEAAPQVVGVIDADTEPARDARAAWDAGTQGLARLAEDAKKLSEHDANAEFYKLMFTLDLAIDRITRLAPDLSNLFVEVRAEPKPSRRAGPQAPVPDRADDRPAEVRALGEWAGTGAQRLLEQIKRHAGGAGRPVMALDLSGASAMEAIRELGEVLREYGWLGQAPVLVATAGTQRSEEALAEALRASYQPVSLRQRPAGLDVVWELRAMDGKPVRMADTPDRALFEAAGALPLPPMDAPLPPVLAGWLVIRDWGVAEAYHRQHDAELRRPETLAALRDAVTAYPTSPRLAGFQLILEVTQRAGGLPEASAARLAPTATTVLELEPRFDPERSGSVPATFVYDYLNLRGRSRKDRFPMDGLLWQLMQAGELNHAQVAALVRTAAMTRTDEANATVFTMMIELAELDDAVVVQDPQESERIKAILSKIGQVTASRNPANLKNPDCVDPVDRAAWVPRLDEHKAHQRALGTVPGDARAGLTELVAHFLANC</sequence>
<feature type="compositionally biased region" description="Low complexity" evidence="1">
    <location>
        <begin position="5047"/>
        <end position="5061"/>
    </location>
</feature>
<comment type="caution">
    <text evidence="2">The sequence shown here is derived from an EMBL/GenBank/DDBJ whole genome shotgun (WGS) entry which is preliminary data.</text>
</comment>
<reference evidence="2 3" key="1">
    <citation type="submission" date="2021-01" db="EMBL/GenBank/DDBJ databases">
        <title>Sequencing the genomes of 1000 actinobacteria strains.</title>
        <authorList>
            <person name="Klenk H.-P."/>
        </authorList>
    </citation>
    <scope>NUCLEOTIDE SEQUENCE [LARGE SCALE GENOMIC DNA]</scope>
    <source>
        <strain evidence="2 3">DSM 100204</strain>
    </source>
</reference>
<proteinExistence type="predicted"/>
<dbReference type="Proteomes" id="UP000764837">
    <property type="component" value="Unassembled WGS sequence"/>
</dbReference>
<organism evidence="2 3">
    <name type="scientific">Micromonospora luteifusca</name>
    <dbReference type="NCBI Taxonomy" id="709860"/>
    <lineage>
        <taxon>Bacteria</taxon>
        <taxon>Bacillati</taxon>
        <taxon>Actinomycetota</taxon>
        <taxon>Actinomycetes</taxon>
        <taxon>Micromonosporales</taxon>
        <taxon>Micromonosporaceae</taxon>
        <taxon>Micromonospora</taxon>
    </lineage>
</organism>
<name>A0ABS2LMS5_9ACTN</name>
<keyword evidence="3" id="KW-1185">Reference proteome</keyword>
<feature type="region of interest" description="Disordered" evidence="1">
    <location>
        <begin position="5039"/>
        <end position="5063"/>
    </location>
</feature>
<feature type="region of interest" description="Disordered" evidence="1">
    <location>
        <begin position="2178"/>
        <end position="2234"/>
    </location>
</feature>
<feature type="compositionally biased region" description="Basic and acidic residues" evidence="1">
    <location>
        <begin position="2216"/>
        <end position="2226"/>
    </location>
</feature>
<evidence type="ECO:0000313" key="3">
    <source>
        <dbReference type="Proteomes" id="UP000764837"/>
    </source>
</evidence>
<dbReference type="EMBL" id="JAFBBP010000001">
    <property type="protein sequence ID" value="MBM7489497.1"/>
    <property type="molecule type" value="Genomic_DNA"/>
</dbReference>
<dbReference type="RefSeq" id="WP_204940886.1">
    <property type="nucleotide sequence ID" value="NZ_JAFBBP010000001.1"/>
</dbReference>
<feature type="region of interest" description="Disordered" evidence="1">
    <location>
        <begin position="1355"/>
        <end position="1374"/>
    </location>
</feature>
<evidence type="ECO:0000313" key="2">
    <source>
        <dbReference type="EMBL" id="MBM7489497.1"/>
    </source>
</evidence>